<comment type="caution">
    <text evidence="3">The sequence shown here is derived from an EMBL/GenBank/DDBJ whole genome shotgun (WGS) entry which is preliminary data.</text>
</comment>
<feature type="region of interest" description="Disordered" evidence="1">
    <location>
        <begin position="124"/>
        <end position="146"/>
    </location>
</feature>
<dbReference type="InterPro" id="IPR040457">
    <property type="entry name" value="GCP_C"/>
</dbReference>
<dbReference type="EMBL" id="CAUEEQ010001114">
    <property type="protein sequence ID" value="CAJ0918942.1"/>
    <property type="molecule type" value="Genomic_DNA"/>
</dbReference>
<evidence type="ECO:0000313" key="3">
    <source>
        <dbReference type="EMBL" id="CAJ0918942.1"/>
    </source>
</evidence>
<gene>
    <name evidence="3" type="ORF">RIMI_LOCUS892204</name>
</gene>
<sequence>MHSEHFEPPGYISVIKIHSGTNLPAGRFGRRTAHAPAILEDGGAQERRRTVPGRPDRAILNRMIPNMAGFESTINNFDTNFSTHLMDLLDKLSMYSTNDCEHSMINIIYRLDFNGFYTEHLKRLSAERSQKSPPRTDPIRQSITTQ</sequence>
<dbReference type="Proteomes" id="UP001176940">
    <property type="component" value="Unassembled WGS sequence"/>
</dbReference>
<evidence type="ECO:0000313" key="4">
    <source>
        <dbReference type="Proteomes" id="UP001176940"/>
    </source>
</evidence>
<dbReference type="Pfam" id="PF04130">
    <property type="entry name" value="GCP_C_terminal"/>
    <property type="match status" value="1"/>
</dbReference>
<organism evidence="3 4">
    <name type="scientific">Ranitomeya imitator</name>
    <name type="common">mimic poison frog</name>
    <dbReference type="NCBI Taxonomy" id="111125"/>
    <lineage>
        <taxon>Eukaryota</taxon>
        <taxon>Metazoa</taxon>
        <taxon>Chordata</taxon>
        <taxon>Craniata</taxon>
        <taxon>Vertebrata</taxon>
        <taxon>Euteleostomi</taxon>
        <taxon>Amphibia</taxon>
        <taxon>Batrachia</taxon>
        <taxon>Anura</taxon>
        <taxon>Neobatrachia</taxon>
        <taxon>Hyloidea</taxon>
        <taxon>Dendrobatidae</taxon>
        <taxon>Dendrobatinae</taxon>
        <taxon>Ranitomeya</taxon>
    </lineage>
</organism>
<evidence type="ECO:0000256" key="1">
    <source>
        <dbReference type="SAM" id="MobiDB-lite"/>
    </source>
</evidence>
<protein>
    <recommendedName>
        <fullName evidence="2">Gamma tubulin complex component C-terminal domain-containing protein</fullName>
    </recommendedName>
</protein>
<reference evidence="3" key="1">
    <citation type="submission" date="2023-07" db="EMBL/GenBank/DDBJ databases">
        <authorList>
            <person name="Stuckert A."/>
        </authorList>
    </citation>
    <scope>NUCLEOTIDE SEQUENCE</scope>
</reference>
<proteinExistence type="predicted"/>
<keyword evidence="4" id="KW-1185">Reference proteome</keyword>
<name>A0ABN9KSD2_9NEOB</name>
<evidence type="ECO:0000259" key="2">
    <source>
        <dbReference type="Pfam" id="PF04130"/>
    </source>
</evidence>
<accession>A0ABN9KSD2</accession>
<feature type="domain" description="Gamma tubulin complex component C-terminal" evidence="2">
    <location>
        <begin position="70"/>
        <end position="117"/>
    </location>
</feature>